<dbReference type="PANTHER" id="PTHR22050">
    <property type="entry name" value="RW1 PROTEIN HOMOLOG"/>
    <property type="match status" value="1"/>
</dbReference>
<dbReference type="Proteomes" id="UP001476798">
    <property type="component" value="Unassembled WGS sequence"/>
</dbReference>
<feature type="region of interest" description="Disordered" evidence="1">
    <location>
        <begin position="30"/>
        <end position="82"/>
    </location>
</feature>
<accession>A0ABV0NMP5</accession>
<protein>
    <recommendedName>
        <fullName evidence="4">Transmembrane protein 131-like protein</fullName>
    </recommendedName>
</protein>
<gene>
    <name evidence="2" type="ORF">GOODEAATRI_023567</name>
</gene>
<dbReference type="PANTHER" id="PTHR22050:SF2">
    <property type="entry name" value="TRANSMEMBRANE PROTEIN 131-LIKE"/>
    <property type="match status" value="1"/>
</dbReference>
<name>A0ABV0NMP5_9TELE</name>
<dbReference type="InterPro" id="IPR039877">
    <property type="entry name" value="TMEM131-like"/>
</dbReference>
<evidence type="ECO:0000256" key="1">
    <source>
        <dbReference type="SAM" id="MobiDB-lite"/>
    </source>
</evidence>
<sequence>SSLEKMPKTRKRKLQIQRLEQPLGIIRERGVEGRRKMSPGRTCVPCNGPFQSGFSNQEGQNVHGTQSSWTEEQPQESPTAWNSAACVGSKPYFPGTRSLSPMSSLFGSIWTPQSRFPPERSAPVSPMSPITPITPPHSPFTREPEGTYRPIQYSSFNPFGPHMNLDIWNCSSNRSSNSQLSNDSGYCGDV</sequence>
<keyword evidence="3" id="KW-1185">Reference proteome</keyword>
<feature type="compositionally biased region" description="Polar residues" evidence="1">
    <location>
        <begin position="49"/>
        <end position="82"/>
    </location>
</feature>
<feature type="region of interest" description="Disordered" evidence="1">
    <location>
        <begin position="117"/>
        <end position="137"/>
    </location>
</feature>
<evidence type="ECO:0008006" key="4">
    <source>
        <dbReference type="Google" id="ProtNLM"/>
    </source>
</evidence>
<evidence type="ECO:0000313" key="2">
    <source>
        <dbReference type="EMBL" id="MEQ2172682.1"/>
    </source>
</evidence>
<proteinExistence type="predicted"/>
<evidence type="ECO:0000313" key="3">
    <source>
        <dbReference type="Proteomes" id="UP001476798"/>
    </source>
</evidence>
<comment type="caution">
    <text evidence="2">The sequence shown here is derived from an EMBL/GenBank/DDBJ whole genome shotgun (WGS) entry which is preliminary data.</text>
</comment>
<organism evidence="2 3">
    <name type="scientific">Goodea atripinnis</name>
    <dbReference type="NCBI Taxonomy" id="208336"/>
    <lineage>
        <taxon>Eukaryota</taxon>
        <taxon>Metazoa</taxon>
        <taxon>Chordata</taxon>
        <taxon>Craniata</taxon>
        <taxon>Vertebrata</taxon>
        <taxon>Euteleostomi</taxon>
        <taxon>Actinopterygii</taxon>
        <taxon>Neopterygii</taxon>
        <taxon>Teleostei</taxon>
        <taxon>Neoteleostei</taxon>
        <taxon>Acanthomorphata</taxon>
        <taxon>Ovalentaria</taxon>
        <taxon>Atherinomorphae</taxon>
        <taxon>Cyprinodontiformes</taxon>
        <taxon>Goodeidae</taxon>
        <taxon>Goodea</taxon>
    </lineage>
</organism>
<dbReference type="EMBL" id="JAHRIO010042526">
    <property type="protein sequence ID" value="MEQ2172682.1"/>
    <property type="molecule type" value="Genomic_DNA"/>
</dbReference>
<reference evidence="2 3" key="1">
    <citation type="submission" date="2021-06" db="EMBL/GenBank/DDBJ databases">
        <authorList>
            <person name="Palmer J.M."/>
        </authorList>
    </citation>
    <scope>NUCLEOTIDE SEQUENCE [LARGE SCALE GENOMIC DNA]</scope>
    <source>
        <strain evidence="2 3">GA_2019</strain>
        <tissue evidence="2">Muscle</tissue>
    </source>
</reference>
<feature type="non-terminal residue" evidence="2">
    <location>
        <position position="1"/>
    </location>
</feature>